<dbReference type="Pfam" id="PF00079">
    <property type="entry name" value="Serpin"/>
    <property type="match status" value="1"/>
</dbReference>
<dbReference type="WBParaSite" id="NBR_0001278301-mRNA-1">
    <property type="protein sequence ID" value="NBR_0001278301-mRNA-1"/>
    <property type="gene ID" value="NBR_0001278301"/>
</dbReference>
<feature type="domain" description="Serpin" evidence="3">
    <location>
        <begin position="6"/>
        <end position="347"/>
    </location>
</feature>
<evidence type="ECO:0000256" key="1">
    <source>
        <dbReference type="ARBA" id="ARBA00009500"/>
    </source>
</evidence>
<dbReference type="EMBL" id="UYSL01020858">
    <property type="protein sequence ID" value="VDL76373.1"/>
    <property type="molecule type" value="Genomic_DNA"/>
</dbReference>
<evidence type="ECO:0000259" key="3">
    <source>
        <dbReference type="SMART" id="SM00093"/>
    </source>
</evidence>
<dbReference type="PANTHER" id="PTHR11461">
    <property type="entry name" value="SERINE PROTEASE INHIBITOR, SERPIN"/>
    <property type="match status" value="1"/>
</dbReference>
<dbReference type="SMART" id="SM00093">
    <property type="entry name" value="SERPIN"/>
    <property type="match status" value="1"/>
</dbReference>
<evidence type="ECO:0000313" key="4">
    <source>
        <dbReference type="EMBL" id="VDL76373.1"/>
    </source>
</evidence>
<dbReference type="InterPro" id="IPR023796">
    <property type="entry name" value="Serpin_dom"/>
</dbReference>
<organism evidence="6">
    <name type="scientific">Nippostrongylus brasiliensis</name>
    <name type="common">Rat hookworm</name>
    <dbReference type="NCBI Taxonomy" id="27835"/>
    <lineage>
        <taxon>Eukaryota</taxon>
        <taxon>Metazoa</taxon>
        <taxon>Ecdysozoa</taxon>
        <taxon>Nematoda</taxon>
        <taxon>Chromadorea</taxon>
        <taxon>Rhabditida</taxon>
        <taxon>Rhabditina</taxon>
        <taxon>Rhabditomorpha</taxon>
        <taxon>Strongyloidea</taxon>
        <taxon>Heligmosomidae</taxon>
        <taxon>Nippostrongylus</taxon>
    </lineage>
</organism>
<dbReference type="GO" id="GO:0004867">
    <property type="term" value="F:serine-type endopeptidase inhibitor activity"/>
    <property type="evidence" value="ECO:0007669"/>
    <property type="project" value="InterPro"/>
</dbReference>
<evidence type="ECO:0000256" key="2">
    <source>
        <dbReference type="RuleBase" id="RU000411"/>
    </source>
</evidence>
<dbReference type="OMA" id="DATHGMI"/>
<name>A0A0N4Y929_NIPBR</name>
<sequence length="480" mass="53628">MADFAVDLLKLTAANESVVMSPLSLVAALSVLQRGAGGSTKQQISDVLKRENDSEVAELIRRLASADGVLLNVATRLYLGISARIHDDYNNQVQKLFDVTTERLDFNQQSLTVRTVNDFVSGATNGMLKKFLSDDFHEPDMKALLVNAVYFKGQWATRFSPEITQKDVFHGINGDREESFMALSQLKDCRYTSGEGADVLVLPYKDHEYEFAIFLPFEFSVTFEEFRSGFNGEKMKLLLKHAEKNPGGVNVTIPKFKLSSSPNIKEMLVSLGITDLFDDSTCDLGGVSPDPLYVGDAIQKAIVEVSEEGTEAAAATGMMMMTRMMPMEQDFLANRPFVYGIVRDEEPIFIDSLDGMMICDGPCHGIVHYTKMVEYPDCGHKICRNCQYNEISVPNIDERANSASKAAPTELLHVRILILQKLQSRVVRQKLELELPSDYPVNYILRVLEERVGFLEGLKTYYTSTSSIRNREDLVSGMAL</sequence>
<dbReference type="Gene3D" id="2.30.39.10">
    <property type="entry name" value="Alpha-1-antitrypsin, domain 1"/>
    <property type="match status" value="1"/>
</dbReference>
<dbReference type="InterPro" id="IPR042185">
    <property type="entry name" value="Serpin_sf_2"/>
</dbReference>
<dbReference type="Proteomes" id="UP000271162">
    <property type="component" value="Unassembled WGS sequence"/>
</dbReference>
<dbReference type="Gene3D" id="3.30.497.10">
    <property type="entry name" value="Antithrombin, subunit I, domain 2"/>
    <property type="match status" value="1"/>
</dbReference>
<dbReference type="InterPro" id="IPR042178">
    <property type="entry name" value="Serpin_sf_1"/>
</dbReference>
<dbReference type="STRING" id="27835.A0A0N4Y929"/>
<dbReference type="CDD" id="cd00172">
    <property type="entry name" value="serpin"/>
    <property type="match status" value="1"/>
</dbReference>
<dbReference type="GO" id="GO:0005615">
    <property type="term" value="C:extracellular space"/>
    <property type="evidence" value="ECO:0007669"/>
    <property type="project" value="InterPro"/>
</dbReference>
<dbReference type="InterPro" id="IPR036186">
    <property type="entry name" value="Serpin_sf"/>
</dbReference>
<dbReference type="AlphaFoldDB" id="A0A0N4Y929"/>
<dbReference type="InterPro" id="IPR000215">
    <property type="entry name" value="Serpin_fam"/>
</dbReference>
<proteinExistence type="inferred from homology"/>
<dbReference type="PANTHER" id="PTHR11461:SF211">
    <property type="entry name" value="GH10112P-RELATED"/>
    <property type="match status" value="1"/>
</dbReference>
<evidence type="ECO:0000313" key="5">
    <source>
        <dbReference type="Proteomes" id="UP000271162"/>
    </source>
</evidence>
<accession>A0A0N4Y929</accession>
<reference evidence="4 5" key="2">
    <citation type="submission" date="2018-11" db="EMBL/GenBank/DDBJ databases">
        <authorList>
            <consortium name="Pathogen Informatics"/>
        </authorList>
    </citation>
    <scope>NUCLEOTIDE SEQUENCE [LARGE SCALE GENOMIC DNA]</scope>
</reference>
<protein>
    <submittedName>
        <fullName evidence="6">LP15633p (inferred by orthology to a D. melanogaster protein)</fullName>
    </submittedName>
</protein>
<reference evidence="6" key="1">
    <citation type="submission" date="2017-02" db="UniProtKB">
        <authorList>
            <consortium name="WormBaseParasite"/>
        </authorList>
    </citation>
    <scope>IDENTIFICATION</scope>
</reference>
<evidence type="ECO:0000313" key="6">
    <source>
        <dbReference type="WBParaSite" id="NBR_0001278301-mRNA-1"/>
    </source>
</evidence>
<keyword evidence="5" id="KW-1185">Reference proteome</keyword>
<gene>
    <name evidence="4" type="ORF">NBR_LOCUS12784</name>
</gene>
<comment type="similarity">
    <text evidence="1 2">Belongs to the serpin family.</text>
</comment>
<dbReference type="SUPFAM" id="SSF56574">
    <property type="entry name" value="Serpins"/>
    <property type="match status" value="1"/>
</dbReference>